<dbReference type="Gene3D" id="3.60.10.10">
    <property type="entry name" value="Endonuclease/exonuclease/phosphatase"/>
    <property type="match status" value="1"/>
</dbReference>
<evidence type="ECO:0000256" key="9">
    <source>
        <dbReference type="ARBA" id="ARBA00023204"/>
    </source>
</evidence>
<dbReference type="GO" id="GO:0005737">
    <property type="term" value="C:cytoplasm"/>
    <property type="evidence" value="ECO:0007669"/>
    <property type="project" value="TreeGrafter"/>
</dbReference>
<evidence type="ECO:0000256" key="4">
    <source>
        <dbReference type="ARBA" id="ARBA00022722"/>
    </source>
</evidence>
<feature type="domain" description="Endonuclease/exonuclease/phosphatase" evidence="11">
    <location>
        <begin position="10"/>
        <end position="232"/>
    </location>
</feature>
<evidence type="ECO:0000256" key="7">
    <source>
        <dbReference type="ARBA" id="ARBA00022801"/>
    </source>
</evidence>
<comment type="cofactor">
    <cofactor evidence="2">
        <name>Mg(2+)</name>
        <dbReference type="ChEBI" id="CHEBI:18420"/>
    </cofactor>
</comment>
<dbReference type="GO" id="GO:0004518">
    <property type="term" value="F:nuclease activity"/>
    <property type="evidence" value="ECO:0007669"/>
    <property type="project" value="UniProtKB-KW"/>
</dbReference>
<keyword evidence="9" id="KW-0234">DNA repair</keyword>
<comment type="subcellular location">
    <subcellularLocation>
        <location evidence="3">Nucleus</location>
        <location evidence="3">PML body</location>
    </subcellularLocation>
</comment>
<dbReference type="GO" id="GO:0006302">
    <property type="term" value="P:double-strand break repair"/>
    <property type="evidence" value="ECO:0007669"/>
    <property type="project" value="TreeGrafter"/>
</dbReference>
<proteinExistence type="predicted"/>
<comment type="cofactor">
    <cofactor evidence="1">
        <name>Mn(2+)</name>
        <dbReference type="ChEBI" id="CHEBI:29035"/>
    </cofactor>
</comment>
<evidence type="ECO:0000256" key="5">
    <source>
        <dbReference type="ARBA" id="ARBA00022723"/>
    </source>
</evidence>
<organism evidence="12">
    <name type="scientific">Chlamydomonas leiostraca</name>
    <dbReference type="NCBI Taxonomy" id="1034604"/>
    <lineage>
        <taxon>Eukaryota</taxon>
        <taxon>Viridiplantae</taxon>
        <taxon>Chlorophyta</taxon>
        <taxon>core chlorophytes</taxon>
        <taxon>Chlorophyceae</taxon>
        <taxon>CS clade</taxon>
        <taxon>Chlamydomonadales</taxon>
        <taxon>Chlamydomonadaceae</taxon>
        <taxon>Chlamydomonas</taxon>
    </lineage>
</organism>
<dbReference type="InterPro" id="IPR005135">
    <property type="entry name" value="Endo/exonuclease/phosphatase"/>
</dbReference>
<gene>
    <name evidence="12" type="ORF">CLEI1391_LOCUS20900</name>
</gene>
<evidence type="ECO:0000256" key="2">
    <source>
        <dbReference type="ARBA" id="ARBA00001946"/>
    </source>
</evidence>
<keyword evidence="6" id="KW-0227">DNA damage</keyword>
<dbReference type="AlphaFoldDB" id="A0A7S0S5G2"/>
<evidence type="ECO:0000256" key="10">
    <source>
        <dbReference type="ARBA" id="ARBA00023242"/>
    </source>
</evidence>
<dbReference type="InterPro" id="IPR051547">
    <property type="entry name" value="TDP2-like"/>
</dbReference>
<evidence type="ECO:0000313" key="12">
    <source>
        <dbReference type="EMBL" id="CAD8696713.1"/>
    </source>
</evidence>
<evidence type="ECO:0000256" key="1">
    <source>
        <dbReference type="ARBA" id="ARBA00001936"/>
    </source>
</evidence>
<sequence>MSFRQISIVTFNTNDGQPSESAPANWKAQHQRQATVQELARLGADIVCLQEITSGISIPGYVAAPEAVTSHRGACCTFVKASSGIRVLEQGDAGPCILTLLELPAPAQHDRQYDAALADAIGGRSGDSSGQIVIANCHLAPFGGNGEKRRSQVASIAQAAQRLAPGVRLLICGDTNMRENETADVLDMGLADAWVECGSDPHQRDTWDTNINQYYREGAAYTARYDRFMWPLQHDLQALSPPALVLDQPVAGMRGVYLSDHFGLMMTVGWE</sequence>
<keyword evidence="7" id="KW-0378">Hydrolase</keyword>
<keyword evidence="10" id="KW-0539">Nucleus</keyword>
<dbReference type="EMBL" id="HBFB01037191">
    <property type="protein sequence ID" value="CAD8696713.1"/>
    <property type="molecule type" value="Transcribed_RNA"/>
</dbReference>
<keyword evidence="5" id="KW-0479">Metal-binding</keyword>
<evidence type="ECO:0000259" key="11">
    <source>
        <dbReference type="Pfam" id="PF03372"/>
    </source>
</evidence>
<name>A0A7S0S5G2_9CHLO</name>
<dbReference type="InterPro" id="IPR036691">
    <property type="entry name" value="Endo/exonu/phosph_ase_sf"/>
</dbReference>
<evidence type="ECO:0000256" key="6">
    <source>
        <dbReference type="ARBA" id="ARBA00022763"/>
    </source>
</evidence>
<dbReference type="Pfam" id="PF03372">
    <property type="entry name" value="Exo_endo_phos"/>
    <property type="match status" value="1"/>
</dbReference>
<reference evidence="12" key="1">
    <citation type="submission" date="2021-01" db="EMBL/GenBank/DDBJ databases">
        <authorList>
            <person name="Corre E."/>
            <person name="Pelletier E."/>
            <person name="Niang G."/>
            <person name="Scheremetjew M."/>
            <person name="Finn R."/>
            <person name="Kale V."/>
            <person name="Holt S."/>
            <person name="Cochrane G."/>
            <person name="Meng A."/>
            <person name="Brown T."/>
            <person name="Cohen L."/>
        </authorList>
    </citation>
    <scope>NUCLEOTIDE SEQUENCE</scope>
    <source>
        <strain evidence="12">SAG 11-49</strain>
    </source>
</reference>
<dbReference type="GO" id="GO:0070260">
    <property type="term" value="F:5'-tyrosyl-DNA phosphodiesterase activity"/>
    <property type="evidence" value="ECO:0007669"/>
    <property type="project" value="TreeGrafter"/>
</dbReference>
<dbReference type="PANTHER" id="PTHR15822:SF4">
    <property type="entry name" value="TYROSYL-DNA PHOSPHODIESTERASE 2"/>
    <property type="match status" value="1"/>
</dbReference>
<evidence type="ECO:0000256" key="8">
    <source>
        <dbReference type="ARBA" id="ARBA00022842"/>
    </source>
</evidence>
<keyword evidence="8" id="KW-0460">Magnesium</keyword>
<protein>
    <recommendedName>
        <fullName evidence="11">Endonuclease/exonuclease/phosphatase domain-containing protein</fullName>
    </recommendedName>
</protein>
<dbReference type="SUPFAM" id="SSF56219">
    <property type="entry name" value="DNase I-like"/>
    <property type="match status" value="1"/>
</dbReference>
<dbReference type="PANTHER" id="PTHR15822">
    <property type="entry name" value="TRAF AND TNF RECEPTOR-ASSOCIATED PROTEIN"/>
    <property type="match status" value="1"/>
</dbReference>
<dbReference type="GO" id="GO:0003697">
    <property type="term" value="F:single-stranded DNA binding"/>
    <property type="evidence" value="ECO:0007669"/>
    <property type="project" value="TreeGrafter"/>
</dbReference>
<evidence type="ECO:0000256" key="3">
    <source>
        <dbReference type="ARBA" id="ARBA00004322"/>
    </source>
</evidence>
<dbReference type="GO" id="GO:0046872">
    <property type="term" value="F:metal ion binding"/>
    <property type="evidence" value="ECO:0007669"/>
    <property type="project" value="UniProtKB-KW"/>
</dbReference>
<accession>A0A7S0S5G2</accession>
<keyword evidence="4" id="KW-0540">Nuclease</keyword>